<proteinExistence type="predicted"/>
<feature type="region of interest" description="Disordered" evidence="1">
    <location>
        <begin position="1"/>
        <end position="81"/>
    </location>
</feature>
<accession>A0A0D7BIV5</accession>
<protein>
    <recommendedName>
        <fullName evidence="2">DUF7330 domain-containing protein</fullName>
    </recommendedName>
</protein>
<dbReference type="STRING" id="1314674.A0A0D7BIV5"/>
<name>A0A0D7BIV5_9AGAR</name>
<dbReference type="OrthoDB" id="5570013at2759"/>
<dbReference type="InterPro" id="IPR055754">
    <property type="entry name" value="DUF7330"/>
</dbReference>
<evidence type="ECO:0000313" key="4">
    <source>
        <dbReference type="Proteomes" id="UP000054007"/>
    </source>
</evidence>
<feature type="compositionally biased region" description="Basic and acidic residues" evidence="1">
    <location>
        <begin position="1"/>
        <end position="12"/>
    </location>
</feature>
<evidence type="ECO:0000259" key="2">
    <source>
        <dbReference type="Pfam" id="PF24016"/>
    </source>
</evidence>
<feature type="domain" description="DUF7330" evidence="2">
    <location>
        <begin position="334"/>
        <end position="435"/>
    </location>
</feature>
<evidence type="ECO:0000313" key="3">
    <source>
        <dbReference type="EMBL" id="KIY70014.1"/>
    </source>
</evidence>
<gene>
    <name evidence="3" type="ORF">CYLTODRAFT_488491</name>
</gene>
<feature type="compositionally biased region" description="Low complexity" evidence="1">
    <location>
        <begin position="51"/>
        <end position="63"/>
    </location>
</feature>
<dbReference type="Proteomes" id="UP000054007">
    <property type="component" value="Unassembled WGS sequence"/>
</dbReference>
<dbReference type="AlphaFoldDB" id="A0A0D7BIV5"/>
<keyword evidence="4" id="KW-1185">Reference proteome</keyword>
<dbReference type="EMBL" id="KN880475">
    <property type="protein sequence ID" value="KIY70014.1"/>
    <property type="molecule type" value="Genomic_DNA"/>
</dbReference>
<evidence type="ECO:0000256" key="1">
    <source>
        <dbReference type="SAM" id="MobiDB-lite"/>
    </source>
</evidence>
<organism evidence="3 4">
    <name type="scientific">Cylindrobasidium torrendii FP15055 ss-10</name>
    <dbReference type="NCBI Taxonomy" id="1314674"/>
    <lineage>
        <taxon>Eukaryota</taxon>
        <taxon>Fungi</taxon>
        <taxon>Dikarya</taxon>
        <taxon>Basidiomycota</taxon>
        <taxon>Agaricomycotina</taxon>
        <taxon>Agaricomycetes</taxon>
        <taxon>Agaricomycetidae</taxon>
        <taxon>Agaricales</taxon>
        <taxon>Marasmiineae</taxon>
        <taxon>Physalacriaceae</taxon>
        <taxon>Cylindrobasidium</taxon>
    </lineage>
</organism>
<reference evidence="3 4" key="1">
    <citation type="journal article" date="2015" name="Fungal Genet. Biol.">
        <title>Evolution of novel wood decay mechanisms in Agaricales revealed by the genome sequences of Fistulina hepatica and Cylindrobasidium torrendii.</title>
        <authorList>
            <person name="Floudas D."/>
            <person name="Held B.W."/>
            <person name="Riley R."/>
            <person name="Nagy L.G."/>
            <person name="Koehler G."/>
            <person name="Ransdell A.S."/>
            <person name="Younus H."/>
            <person name="Chow J."/>
            <person name="Chiniquy J."/>
            <person name="Lipzen A."/>
            <person name="Tritt A."/>
            <person name="Sun H."/>
            <person name="Haridas S."/>
            <person name="LaButti K."/>
            <person name="Ohm R.A."/>
            <person name="Kues U."/>
            <person name="Blanchette R.A."/>
            <person name="Grigoriev I.V."/>
            <person name="Minto R.E."/>
            <person name="Hibbett D.S."/>
        </authorList>
    </citation>
    <scope>NUCLEOTIDE SEQUENCE [LARGE SCALE GENOMIC DNA]</scope>
    <source>
        <strain evidence="3 4">FP15055 ss-10</strain>
    </source>
</reference>
<sequence length="492" mass="53022">MIILDHDIDPARPESPNKQNPLPQTPLRAVSPPPTYGVATYSRGPSAQSQPFAGSRPPFAAASAPPPPPPPTTVAFGAGSPPRQSAGRRFFEAFGVALLIWILVVTFTRSLELNIGHHGISGSIYPIPNGVRTMDCIDSQDAWGSHGLHSTSYELPLSSDTLFLLSKGVLSRGTLEVSTEQSGKDTSVARVEVSVEYNDASILDHIQVCRLSRGDGENGVGIFSPNAWWRVDREKVRFNVKLVLPALSPRLNIHTLETDMANFQQILGDFSELVHFENLRLKSTNGRIAGQYVTCDACAFETTNDAVAFARLGASKQARISSTNGPIRGHYSSDNDLILRTTNGPIEVEAQFGGKIFDASTTNSRLEANVIATGSKPTIRAATSNGPLHLAVQEMPVGAALTLNAETSNNAARVSLPATYEGAFLLSTTNQALYVTQREVKDPEGKGRQRTVTQNRVSAKGFIKGDVYWSPSSRSRGNVDVKSTNAKVFLEV</sequence>
<dbReference type="Pfam" id="PF24016">
    <property type="entry name" value="DUF7330"/>
    <property type="match status" value="1"/>
</dbReference>